<dbReference type="NCBIfam" id="TIGR02543">
    <property type="entry name" value="List_Bact_rpt"/>
    <property type="match status" value="1"/>
</dbReference>
<evidence type="ECO:0000256" key="3">
    <source>
        <dbReference type="ARBA" id="ARBA00022525"/>
    </source>
</evidence>
<dbReference type="NCBIfam" id="TIGR03804">
    <property type="entry name" value="para_beta_helix"/>
    <property type="match status" value="1"/>
</dbReference>
<proteinExistence type="predicted"/>
<gene>
    <name evidence="6" type="ORF">CSX02_13035</name>
</gene>
<dbReference type="Gene3D" id="2.160.20.10">
    <property type="entry name" value="Single-stranded right-handed beta-helix, Pectin lyase-like"/>
    <property type="match status" value="1"/>
</dbReference>
<dbReference type="Proteomes" id="UP000224563">
    <property type="component" value="Unassembled WGS sequence"/>
</dbReference>
<keyword evidence="4" id="KW-0732">Signal</keyword>
<dbReference type="GO" id="GO:0005576">
    <property type="term" value="C:extracellular region"/>
    <property type="evidence" value="ECO:0007669"/>
    <property type="project" value="UniProtKB-SubCell"/>
</dbReference>
<dbReference type="InterPro" id="IPR011050">
    <property type="entry name" value="Pectin_lyase_fold/virulence"/>
</dbReference>
<comment type="caution">
    <text evidence="6">The sequence shown here is derived from an EMBL/GenBank/DDBJ whole genome shotgun (WGS) entry which is preliminary data.</text>
</comment>
<dbReference type="Gene3D" id="2.60.40.4270">
    <property type="entry name" value="Listeria-Bacteroides repeat domain"/>
    <property type="match status" value="1"/>
</dbReference>
<dbReference type="InterPro" id="IPR022441">
    <property type="entry name" value="Para_beta_helix_rpt-2"/>
</dbReference>
<keyword evidence="3" id="KW-0964">Secreted</keyword>
<organism evidence="6 7">
    <name type="scientific">Agathobacter ruminis</name>
    <dbReference type="NCBI Taxonomy" id="1712665"/>
    <lineage>
        <taxon>Bacteria</taxon>
        <taxon>Bacillati</taxon>
        <taxon>Bacillota</taxon>
        <taxon>Clostridia</taxon>
        <taxon>Lachnospirales</taxon>
        <taxon>Lachnospiraceae</taxon>
        <taxon>Agathobacter</taxon>
    </lineage>
</organism>
<accession>A0A2G3DYX4</accession>
<evidence type="ECO:0000256" key="4">
    <source>
        <dbReference type="ARBA" id="ARBA00022729"/>
    </source>
</evidence>
<evidence type="ECO:0000259" key="5">
    <source>
        <dbReference type="Pfam" id="PF13229"/>
    </source>
</evidence>
<evidence type="ECO:0000313" key="6">
    <source>
        <dbReference type="EMBL" id="PHU36204.1"/>
    </source>
</evidence>
<dbReference type="SMART" id="SM00710">
    <property type="entry name" value="PbH1"/>
    <property type="match status" value="8"/>
</dbReference>
<dbReference type="InterPro" id="IPR039448">
    <property type="entry name" value="Beta_helix"/>
</dbReference>
<dbReference type="InterPro" id="IPR012334">
    <property type="entry name" value="Pectin_lyas_fold"/>
</dbReference>
<dbReference type="InterPro" id="IPR006626">
    <property type="entry name" value="PbH1"/>
</dbReference>
<feature type="domain" description="Right handed beta helix" evidence="5">
    <location>
        <begin position="350"/>
        <end position="522"/>
    </location>
</feature>
<reference evidence="6 7" key="2">
    <citation type="submission" date="2017-10" db="EMBL/GenBank/DDBJ databases">
        <authorList>
            <person name="Banno H."/>
            <person name="Chua N.-H."/>
        </authorList>
    </citation>
    <scope>NUCLEOTIDE SEQUENCE [LARGE SCALE GENOMIC DNA]</scope>
    <source>
        <strain evidence="6 7">JK623</strain>
    </source>
</reference>
<dbReference type="GO" id="GO:0030313">
    <property type="term" value="C:cell envelope"/>
    <property type="evidence" value="ECO:0007669"/>
    <property type="project" value="UniProtKB-SubCell"/>
</dbReference>
<comment type="subcellular location">
    <subcellularLocation>
        <location evidence="1">Cell envelope</location>
    </subcellularLocation>
    <subcellularLocation>
        <location evidence="2">Secreted</location>
    </subcellularLocation>
</comment>
<reference evidence="6 7" key="1">
    <citation type="submission" date="2017-10" db="EMBL/GenBank/DDBJ databases">
        <title>Resolving the taxonomy of Roseburia spp., Eubacterium rectale and Agathobacter spp. through phylogenomic analysis.</title>
        <authorList>
            <person name="Sheridan P.O."/>
            <person name="Walker A.W."/>
            <person name="Duncan S.H."/>
            <person name="Scott K.P."/>
            <person name="Toole P.W.O."/>
            <person name="Luis P."/>
            <person name="Flint H.J."/>
        </authorList>
    </citation>
    <scope>NUCLEOTIDE SEQUENCE [LARGE SCALE GENOMIC DNA]</scope>
    <source>
        <strain evidence="6 7">JK623</strain>
    </source>
</reference>
<dbReference type="Pfam" id="PF13229">
    <property type="entry name" value="Beta_helix"/>
    <property type="match status" value="2"/>
</dbReference>
<dbReference type="InterPro" id="IPR042229">
    <property type="entry name" value="Listeria/Bacterioides_rpt_sf"/>
</dbReference>
<dbReference type="AlphaFoldDB" id="A0A2G3DYX4"/>
<dbReference type="InterPro" id="IPR052052">
    <property type="entry name" value="Polysaccharide_Lyase_9"/>
</dbReference>
<dbReference type="Pfam" id="PF09479">
    <property type="entry name" value="Flg_new"/>
    <property type="match status" value="1"/>
</dbReference>
<protein>
    <recommendedName>
        <fullName evidence="5">Right handed beta helix domain-containing protein</fullName>
    </recommendedName>
</protein>
<evidence type="ECO:0000256" key="2">
    <source>
        <dbReference type="ARBA" id="ARBA00004613"/>
    </source>
</evidence>
<dbReference type="InterPro" id="IPR013378">
    <property type="entry name" value="InlB-like_B-rpt"/>
</dbReference>
<feature type="domain" description="Right handed beta helix" evidence="5">
    <location>
        <begin position="210"/>
        <end position="341"/>
    </location>
</feature>
<evidence type="ECO:0000313" key="7">
    <source>
        <dbReference type="Proteomes" id="UP000224563"/>
    </source>
</evidence>
<sequence>MKRGTLIMKMSFWNRTIAKMTVVFVLCFTLAGFGTVMHGNGQGDGSVQAAQKSKTKYKITYVLDHGKNNAKNPSTYTSSNRTIKLKNPTRKGYKFMGWYSSSSYKTKVSGIPAHAKGNKKFYAKWAPTGSNYLYVSTKGKDTNKGTFSKPFKTIQRAIRAAKPGQTIIVRSGTYVGTTTFTKSGKKNAYITITTLKGEKPVVTDKQNSAHEAIGFDMNGQSYIKINGLQIKDIRGQVAYGIVFRGGEQNVTISNNDIYHISTTHPQDGDGEANGILLFGESKKPIKNVLIKSNKVHDNKNGWSENISVSANCENVRVVNNKVYNNTNIGIDFAGNAGYCKVNALDHPRNCEATGNEVYNCKSSYAKNAGIYVDGAQNITISKNKVHHNYYGIEAGSEIWKDSFNNRDNQVKNIKITSNQIYSNSDGGVHVGGYTPVGQMDEETGYYTGVVAKVVISGNTLKENGFKNNDGGYNGEILFAKCTDITIKNNRFYKNNTEFPIFQCDRAIVASGGLGKLTFSGNVCYSKHFDEIYSELPSTYHFTLGGRGSAVSRVSLKGRRVSLKVKSQ</sequence>
<dbReference type="PANTHER" id="PTHR40088:SF2">
    <property type="entry name" value="SECRETED SUGAR HYDROLASE"/>
    <property type="match status" value="1"/>
</dbReference>
<name>A0A2G3DYX4_9FIRM</name>
<dbReference type="SUPFAM" id="SSF51126">
    <property type="entry name" value="Pectin lyase-like"/>
    <property type="match status" value="1"/>
</dbReference>
<dbReference type="GO" id="GO:0016837">
    <property type="term" value="F:carbon-oxygen lyase activity, acting on polysaccharides"/>
    <property type="evidence" value="ECO:0007669"/>
    <property type="project" value="TreeGrafter"/>
</dbReference>
<dbReference type="PANTHER" id="PTHR40088">
    <property type="entry name" value="PECTATE LYASE (EUROFUNG)"/>
    <property type="match status" value="1"/>
</dbReference>
<evidence type="ECO:0000256" key="1">
    <source>
        <dbReference type="ARBA" id="ARBA00004196"/>
    </source>
</evidence>
<dbReference type="EMBL" id="PDYG01000135">
    <property type="protein sequence ID" value="PHU36204.1"/>
    <property type="molecule type" value="Genomic_DNA"/>
</dbReference>
<keyword evidence="7" id="KW-1185">Reference proteome</keyword>